<feature type="non-terminal residue" evidence="1">
    <location>
        <position position="220"/>
    </location>
</feature>
<comment type="caution">
    <text evidence="1">The sequence shown here is derived from an EMBL/GenBank/DDBJ whole genome shotgun (WGS) entry which is preliminary data.</text>
</comment>
<accession>A0A9P9G5N5</accession>
<dbReference type="EMBL" id="JAGTJS010000029">
    <property type="protein sequence ID" value="KAH7232457.1"/>
    <property type="molecule type" value="Genomic_DNA"/>
</dbReference>
<name>A0A9P9G5N5_FUSSL</name>
<reference evidence="1" key="1">
    <citation type="journal article" date="2021" name="Nat. Commun.">
        <title>Genetic determinants of endophytism in the Arabidopsis root mycobiome.</title>
        <authorList>
            <person name="Mesny F."/>
            <person name="Miyauchi S."/>
            <person name="Thiergart T."/>
            <person name="Pickel B."/>
            <person name="Atanasova L."/>
            <person name="Karlsson M."/>
            <person name="Huettel B."/>
            <person name="Barry K.W."/>
            <person name="Haridas S."/>
            <person name="Chen C."/>
            <person name="Bauer D."/>
            <person name="Andreopoulos W."/>
            <person name="Pangilinan J."/>
            <person name="LaButti K."/>
            <person name="Riley R."/>
            <person name="Lipzen A."/>
            <person name="Clum A."/>
            <person name="Drula E."/>
            <person name="Henrissat B."/>
            <person name="Kohler A."/>
            <person name="Grigoriev I.V."/>
            <person name="Martin F.M."/>
            <person name="Hacquard S."/>
        </authorList>
    </citation>
    <scope>NUCLEOTIDE SEQUENCE</scope>
    <source>
        <strain evidence="1">FSSC 5 MPI-SDFR-AT-0091</strain>
    </source>
</reference>
<evidence type="ECO:0000313" key="1">
    <source>
        <dbReference type="EMBL" id="KAH7232457.1"/>
    </source>
</evidence>
<sequence>MVIWDFFDFDEAEYKYRISCYDTHRLRKQEVVKTRQHSAALCSMATGFAGAVPTGGGSLVLTAYGSRRLYVARKKLYLIRAELCSRDVALHELQKRDVLIPVTASLVGAGVGFGLDEMATAATNIIPMEQGLPSGSSFTQALATDSGDTLSGAAHGAMAQVREMGNAVLNSTNGIPAAQDLAQQTVWVPAHSVPEAVGFHGGMVVAQAAEKGAASLAAGL</sequence>
<evidence type="ECO:0000313" key="2">
    <source>
        <dbReference type="Proteomes" id="UP000736672"/>
    </source>
</evidence>
<protein>
    <submittedName>
        <fullName evidence="1">Uncharacterized protein</fullName>
    </submittedName>
</protein>
<keyword evidence="2" id="KW-1185">Reference proteome</keyword>
<gene>
    <name evidence="1" type="ORF">B0J15DRAFT_432847</name>
</gene>
<dbReference type="Proteomes" id="UP000736672">
    <property type="component" value="Unassembled WGS sequence"/>
</dbReference>
<proteinExistence type="predicted"/>
<organism evidence="1 2">
    <name type="scientific">Fusarium solani</name>
    <name type="common">Filamentous fungus</name>
    <dbReference type="NCBI Taxonomy" id="169388"/>
    <lineage>
        <taxon>Eukaryota</taxon>
        <taxon>Fungi</taxon>
        <taxon>Dikarya</taxon>
        <taxon>Ascomycota</taxon>
        <taxon>Pezizomycotina</taxon>
        <taxon>Sordariomycetes</taxon>
        <taxon>Hypocreomycetidae</taxon>
        <taxon>Hypocreales</taxon>
        <taxon>Nectriaceae</taxon>
        <taxon>Fusarium</taxon>
        <taxon>Fusarium solani species complex</taxon>
    </lineage>
</organism>
<dbReference type="AlphaFoldDB" id="A0A9P9G5N5"/>
<dbReference type="OrthoDB" id="2898509at2759"/>